<evidence type="ECO:0000313" key="3">
    <source>
        <dbReference type="Proteomes" id="UP000252147"/>
    </source>
</evidence>
<evidence type="ECO:0000259" key="1">
    <source>
        <dbReference type="PROSITE" id="PS50883"/>
    </source>
</evidence>
<name>A0A368BKC4_9GAMM</name>
<dbReference type="InterPro" id="IPR050706">
    <property type="entry name" value="Cyclic-di-GMP_PDE-like"/>
</dbReference>
<dbReference type="PANTHER" id="PTHR33121">
    <property type="entry name" value="CYCLIC DI-GMP PHOSPHODIESTERASE PDEF"/>
    <property type="match status" value="1"/>
</dbReference>
<dbReference type="Proteomes" id="UP000252147">
    <property type="component" value="Unassembled WGS sequence"/>
</dbReference>
<sequence>MVNSTKNLKFLSKSLELHQRPFLITNVKGEVQWLNNASKYIFSINGDAKPDFVLIDQKDFEKAKFDTGIADAFDVFMKISLRNKNFIMRVLLHVIPVEGEKYYLIEIVSNTKENLFALKTVISCLEHDRINMYYQKQYSLVGKKEITGIEALIRFFNEKGEVIPNDKVIPFIEGESIFSLVVMSSMTVVKDYFQERSKKGLDGVPLYFNVSAHTILHKDFLNIFKEFISAMNIKPGDFGIEVTETAELSNLSKASLRLSSIKNLGVSIALDDFGAGYSSLRYLKDLPFDVLKLDKSFALELHANHNQNLIQIAKLLADSMSMKFICEGLEEEWQIEKVVSLGCEIGQGFFMHKPCALSDLTND</sequence>
<feature type="domain" description="EAL" evidence="1">
    <location>
        <begin position="114"/>
        <end position="363"/>
    </location>
</feature>
<dbReference type="EMBL" id="QOPD01000007">
    <property type="protein sequence ID" value="RCL37760.1"/>
    <property type="molecule type" value="Genomic_DNA"/>
</dbReference>
<dbReference type="GO" id="GO:0071111">
    <property type="term" value="F:cyclic-guanylate-specific phosphodiesterase activity"/>
    <property type="evidence" value="ECO:0007669"/>
    <property type="project" value="InterPro"/>
</dbReference>
<dbReference type="AlphaFoldDB" id="A0A368BKC4"/>
<accession>A0A368BKC4</accession>
<dbReference type="PANTHER" id="PTHR33121:SF70">
    <property type="entry name" value="SIGNALING PROTEIN YKOW"/>
    <property type="match status" value="1"/>
</dbReference>
<dbReference type="InterPro" id="IPR001633">
    <property type="entry name" value="EAL_dom"/>
</dbReference>
<dbReference type="SMART" id="SM00052">
    <property type="entry name" value="EAL"/>
    <property type="match status" value="1"/>
</dbReference>
<protein>
    <submittedName>
        <fullName evidence="2">EAL domain-containing protein</fullName>
    </submittedName>
</protein>
<dbReference type="CDD" id="cd01948">
    <property type="entry name" value="EAL"/>
    <property type="match status" value="1"/>
</dbReference>
<dbReference type="InterPro" id="IPR035919">
    <property type="entry name" value="EAL_sf"/>
</dbReference>
<dbReference type="PROSITE" id="PS50883">
    <property type="entry name" value="EAL"/>
    <property type="match status" value="1"/>
</dbReference>
<gene>
    <name evidence="2" type="ORF">DBW97_04285</name>
</gene>
<comment type="caution">
    <text evidence="2">The sequence shown here is derived from an EMBL/GenBank/DDBJ whole genome shotgun (WGS) entry which is preliminary data.</text>
</comment>
<dbReference type="SUPFAM" id="SSF141868">
    <property type="entry name" value="EAL domain-like"/>
    <property type="match status" value="1"/>
</dbReference>
<organism evidence="2 3">
    <name type="scientific">SAR86 cluster bacterium</name>
    <dbReference type="NCBI Taxonomy" id="2030880"/>
    <lineage>
        <taxon>Bacteria</taxon>
        <taxon>Pseudomonadati</taxon>
        <taxon>Pseudomonadota</taxon>
        <taxon>Gammaproteobacteria</taxon>
        <taxon>SAR86 cluster</taxon>
    </lineage>
</organism>
<dbReference type="Pfam" id="PF00563">
    <property type="entry name" value="EAL"/>
    <property type="match status" value="1"/>
</dbReference>
<dbReference type="Gene3D" id="3.20.20.450">
    <property type="entry name" value="EAL domain"/>
    <property type="match status" value="1"/>
</dbReference>
<proteinExistence type="predicted"/>
<evidence type="ECO:0000313" key="2">
    <source>
        <dbReference type="EMBL" id="RCL37760.1"/>
    </source>
</evidence>
<reference evidence="2 3" key="1">
    <citation type="journal article" date="2018" name="Microbiome">
        <title>Fine metagenomic profile of the Mediterranean stratified and mixed water columns revealed by assembly and recruitment.</title>
        <authorList>
            <person name="Haro-Moreno J.M."/>
            <person name="Lopez-Perez M."/>
            <person name="De La Torre J.R."/>
            <person name="Picazo A."/>
            <person name="Camacho A."/>
            <person name="Rodriguez-Valera F."/>
        </authorList>
    </citation>
    <scope>NUCLEOTIDE SEQUENCE [LARGE SCALE GENOMIC DNA]</scope>
    <source>
        <strain evidence="2">MED-G83</strain>
    </source>
</reference>